<dbReference type="AlphaFoldDB" id="A0A820F7Z1"/>
<accession>A0A820F7Z1</accession>
<evidence type="ECO:0000313" key="2">
    <source>
        <dbReference type="Proteomes" id="UP000663836"/>
    </source>
</evidence>
<comment type="caution">
    <text evidence="1">The sequence shown here is derived from an EMBL/GenBank/DDBJ whole genome shotgun (WGS) entry which is preliminary data.</text>
</comment>
<reference evidence="1" key="1">
    <citation type="submission" date="2021-02" db="EMBL/GenBank/DDBJ databases">
        <authorList>
            <person name="Nowell W R."/>
        </authorList>
    </citation>
    <scope>NUCLEOTIDE SEQUENCE</scope>
</reference>
<dbReference type="EMBL" id="CAJOBD010023928">
    <property type="protein sequence ID" value="CAF4257586.1"/>
    <property type="molecule type" value="Genomic_DNA"/>
</dbReference>
<dbReference type="Proteomes" id="UP000663836">
    <property type="component" value="Unassembled WGS sequence"/>
</dbReference>
<organism evidence="1 2">
    <name type="scientific">Rotaria sordida</name>
    <dbReference type="NCBI Taxonomy" id="392033"/>
    <lineage>
        <taxon>Eukaryota</taxon>
        <taxon>Metazoa</taxon>
        <taxon>Spiralia</taxon>
        <taxon>Gnathifera</taxon>
        <taxon>Rotifera</taxon>
        <taxon>Eurotatoria</taxon>
        <taxon>Bdelloidea</taxon>
        <taxon>Philodinida</taxon>
        <taxon>Philodinidae</taxon>
        <taxon>Rotaria</taxon>
    </lineage>
</organism>
<protein>
    <submittedName>
        <fullName evidence="1">Uncharacterized protein</fullName>
    </submittedName>
</protein>
<gene>
    <name evidence="1" type="ORF">JBS370_LOCUS38954</name>
</gene>
<name>A0A820F7Z1_9BILA</name>
<sequence length="31" mass="3785">MKKLPSLKSFWLHCETITFVYDELVLPLLYR</sequence>
<feature type="non-terminal residue" evidence="1">
    <location>
        <position position="1"/>
    </location>
</feature>
<evidence type="ECO:0000313" key="1">
    <source>
        <dbReference type="EMBL" id="CAF4257586.1"/>
    </source>
</evidence>
<proteinExistence type="predicted"/>